<accession>A0A3S9MXL2</accession>
<sequence length="499" mass="57066">MRIIFLLLSVLASQVLCAQEASKLEITKSKVFDDKSKAESILAIHSAANGNVVTVRGSKRKYHVHFYDENFSELNHQIVDRERKQKFIGAIKTDDLLRFFTVYSPKKDERIVYSHTIDMASKNVTTRTLFEQEVEKKQSLFGSRRNHRTNFSVTPDGAHFAIATDNNRKNKNSHTIRVFEAASSKLVYQKSYQEGEEILYEHNDLFIDDDLNVYSLGKLFENGSRKKNKDGDANYEIVLNKIAADLNETLKIDLGQDMLIQSLGFSSVDGQFNLVGLYSENQERWVKGGCVFSIDKDALKVISRKSQVLPKQVYEDLYGEARADRKNKKKKELGNFDIDYILTDTAGNAYLIAEEFYLSTTYVANGMNGGFTRTTPNYDDILILKFDPTGKLEWGRSIFKRSQSPSYNAFIIDDQLHVLLNSGKNLTEKNDGRTKLSKGWFETTALYDIDFESDGEPSYNKIQDNAGNHFYRPYYGSFDYQRFVMISDGGTKKTFLTLE</sequence>
<protein>
    <submittedName>
        <fullName evidence="2">Uncharacterized protein</fullName>
    </submittedName>
</protein>
<keyword evidence="1" id="KW-0732">Signal</keyword>
<evidence type="ECO:0000313" key="3">
    <source>
        <dbReference type="Proteomes" id="UP000279600"/>
    </source>
</evidence>
<dbReference type="EMBL" id="CP034549">
    <property type="protein sequence ID" value="AZQ43995.1"/>
    <property type="molecule type" value="Genomic_DNA"/>
</dbReference>
<evidence type="ECO:0000256" key="1">
    <source>
        <dbReference type="SAM" id="SignalP"/>
    </source>
</evidence>
<dbReference type="KEGG" id="noj:EJ995_07015"/>
<proteinExistence type="predicted"/>
<feature type="chain" id="PRO_5019399404" evidence="1">
    <location>
        <begin position="19"/>
        <end position="499"/>
    </location>
</feature>
<dbReference type="OrthoDB" id="1403331at2"/>
<evidence type="ECO:0000313" key="2">
    <source>
        <dbReference type="EMBL" id="AZQ43995.1"/>
    </source>
</evidence>
<reference evidence="2 3" key="1">
    <citation type="submission" date="2018-12" db="EMBL/GenBank/DDBJ databases">
        <title>Complete genome of Nonlabens sp. MJ115.</title>
        <authorList>
            <person name="Choi H.S."/>
            <person name="Jung J."/>
        </authorList>
    </citation>
    <scope>NUCLEOTIDE SEQUENCE [LARGE SCALE GENOMIC DNA]</scope>
    <source>
        <strain evidence="2 3">MJ115</strain>
    </source>
</reference>
<gene>
    <name evidence="2" type="ORF">EJ995_07015</name>
</gene>
<dbReference type="RefSeq" id="WP_126446995.1">
    <property type="nucleotide sequence ID" value="NZ_CP034549.1"/>
</dbReference>
<dbReference type="Proteomes" id="UP000279600">
    <property type="component" value="Chromosome"/>
</dbReference>
<dbReference type="AlphaFoldDB" id="A0A3S9MXL2"/>
<keyword evidence="3" id="KW-1185">Reference proteome</keyword>
<organism evidence="2 3">
    <name type="scientific">Nonlabens ponticola</name>
    <dbReference type="NCBI Taxonomy" id="2496866"/>
    <lineage>
        <taxon>Bacteria</taxon>
        <taxon>Pseudomonadati</taxon>
        <taxon>Bacteroidota</taxon>
        <taxon>Flavobacteriia</taxon>
        <taxon>Flavobacteriales</taxon>
        <taxon>Flavobacteriaceae</taxon>
        <taxon>Nonlabens</taxon>
    </lineage>
</organism>
<feature type="signal peptide" evidence="1">
    <location>
        <begin position="1"/>
        <end position="18"/>
    </location>
</feature>
<name>A0A3S9MXL2_9FLAO</name>